<accession>A0A1X2G826</accession>
<dbReference type="AlphaFoldDB" id="A0A1X2G826"/>
<protein>
    <submittedName>
        <fullName evidence="2">Uncharacterized protein</fullName>
    </submittedName>
</protein>
<proteinExistence type="predicted"/>
<dbReference type="STRING" id="101127.A0A1X2G826"/>
<feature type="region of interest" description="Disordered" evidence="1">
    <location>
        <begin position="1"/>
        <end position="32"/>
    </location>
</feature>
<feature type="compositionally biased region" description="Low complexity" evidence="1">
    <location>
        <begin position="64"/>
        <end position="74"/>
    </location>
</feature>
<comment type="caution">
    <text evidence="2">The sequence shown here is derived from an EMBL/GenBank/DDBJ whole genome shotgun (WGS) entry which is preliminary data.</text>
</comment>
<feature type="compositionally biased region" description="Polar residues" evidence="1">
    <location>
        <begin position="1"/>
        <end position="19"/>
    </location>
</feature>
<feature type="compositionally biased region" description="Basic residues" evidence="1">
    <location>
        <begin position="335"/>
        <end position="350"/>
    </location>
</feature>
<sequence length="453" mass="50273">MSTVTVNHTSLQQQPSVLTNILPPSHTPQPVASHAINDLVTSQIRTQDQAREFFRQKQQQQFLQQQQLKQQSAQGSPYPTPRPNDPAISPNPDSRTIGYGIGRLMQLMDLFSPNEKMALDRGYWQSKMNEVFAVDGYIKWSLSNIEKNEQQSFYLSHNALVTFLYTLYQCGLVSLQSCLEQAVETVAAGHLDVDCSKCAFIYRYHNGAMTLASGSLACRFVFADGACKIQHLIFQCHRHELFLAYRSLKDEASIQAINFNGWGIPLRAYHVLQLSDVAMNLEDIIVYSAANGLSGRESLHTIASKIQPSGQPPPTPTQKHKASPKLPEGSESPAAKKKKITKRQGRRKSTKTSVKSEKFDPPFPEPSKPATFPFMTPTSNPTSTNSANSDFYTVDPMTPMATPTPYTMLPSHMAMAISSNPQLVPNAQLYASPFNAADLDEFMMPSVNPAITK</sequence>
<dbReference type="Proteomes" id="UP000242146">
    <property type="component" value="Unassembled WGS sequence"/>
</dbReference>
<dbReference type="PANTHER" id="PTHR10378">
    <property type="entry name" value="LIM DOMAIN-BINDING PROTEIN"/>
    <property type="match status" value="1"/>
</dbReference>
<evidence type="ECO:0000313" key="3">
    <source>
        <dbReference type="Proteomes" id="UP000242146"/>
    </source>
</evidence>
<gene>
    <name evidence="2" type="ORF">DM01DRAFT_1339093</name>
</gene>
<dbReference type="InterPro" id="IPR029005">
    <property type="entry name" value="LIM-bd/SEUSS"/>
</dbReference>
<organism evidence="2 3">
    <name type="scientific">Hesseltinella vesiculosa</name>
    <dbReference type="NCBI Taxonomy" id="101127"/>
    <lineage>
        <taxon>Eukaryota</taxon>
        <taxon>Fungi</taxon>
        <taxon>Fungi incertae sedis</taxon>
        <taxon>Mucoromycota</taxon>
        <taxon>Mucoromycotina</taxon>
        <taxon>Mucoromycetes</taxon>
        <taxon>Mucorales</taxon>
        <taxon>Cunninghamellaceae</taxon>
        <taxon>Hesseltinella</taxon>
    </lineage>
</organism>
<dbReference type="Pfam" id="PF01803">
    <property type="entry name" value="LIM_bind"/>
    <property type="match status" value="1"/>
</dbReference>
<evidence type="ECO:0000313" key="2">
    <source>
        <dbReference type="EMBL" id="ORX47460.1"/>
    </source>
</evidence>
<dbReference type="OrthoDB" id="774557at2759"/>
<evidence type="ECO:0000256" key="1">
    <source>
        <dbReference type="SAM" id="MobiDB-lite"/>
    </source>
</evidence>
<feature type="region of interest" description="Disordered" evidence="1">
    <location>
        <begin position="64"/>
        <end position="95"/>
    </location>
</feature>
<dbReference type="EMBL" id="MCGT01000033">
    <property type="protein sequence ID" value="ORX47460.1"/>
    <property type="molecule type" value="Genomic_DNA"/>
</dbReference>
<feature type="region of interest" description="Disordered" evidence="1">
    <location>
        <begin position="305"/>
        <end position="372"/>
    </location>
</feature>
<name>A0A1X2G826_9FUNG</name>
<keyword evidence="3" id="KW-1185">Reference proteome</keyword>
<reference evidence="2 3" key="1">
    <citation type="submission" date="2016-07" db="EMBL/GenBank/DDBJ databases">
        <title>Pervasive Adenine N6-methylation of Active Genes in Fungi.</title>
        <authorList>
            <consortium name="DOE Joint Genome Institute"/>
            <person name="Mondo S.J."/>
            <person name="Dannebaum R.O."/>
            <person name="Kuo R.C."/>
            <person name="Labutti K."/>
            <person name="Haridas S."/>
            <person name="Kuo A."/>
            <person name="Salamov A."/>
            <person name="Ahrendt S.R."/>
            <person name="Lipzen A."/>
            <person name="Sullivan W."/>
            <person name="Andreopoulos W.B."/>
            <person name="Clum A."/>
            <person name="Lindquist E."/>
            <person name="Daum C."/>
            <person name="Ramamoorthy G.K."/>
            <person name="Gryganskyi A."/>
            <person name="Culley D."/>
            <person name="Magnuson J.K."/>
            <person name="James T.Y."/>
            <person name="O'Malley M.A."/>
            <person name="Stajich J.E."/>
            <person name="Spatafora J.W."/>
            <person name="Visel A."/>
            <person name="Grigoriev I.V."/>
        </authorList>
    </citation>
    <scope>NUCLEOTIDE SEQUENCE [LARGE SCALE GENOMIC DNA]</scope>
    <source>
        <strain evidence="2 3">NRRL 3301</strain>
    </source>
</reference>